<dbReference type="EMBL" id="ADMH02000150">
    <property type="protein sequence ID" value="ETN67600.1"/>
    <property type="molecule type" value="Genomic_DNA"/>
</dbReference>
<accession>W5JWI9</accession>
<feature type="compositionally biased region" description="Low complexity" evidence="1">
    <location>
        <begin position="122"/>
        <end position="152"/>
    </location>
</feature>
<evidence type="ECO:0000256" key="1">
    <source>
        <dbReference type="SAM" id="MobiDB-lite"/>
    </source>
</evidence>
<dbReference type="VEuPathDB" id="VectorBase:ADAC000583"/>
<evidence type="ECO:0000313" key="2">
    <source>
        <dbReference type="EMBL" id="ETN67600.1"/>
    </source>
</evidence>
<organism evidence="2">
    <name type="scientific">Anopheles darlingi</name>
    <name type="common">Mosquito</name>
    <dbReference type="NCBI Taxonomy" id="43151"/>
    <lineage>
        <taxon>Eukaryota</taxon>
        <taxon>Metazoa</taxon>
        <taxon>Ecdysozoa</taxon>
        <taxon>Arthropoda</taxon>
        <taxon>Hexapoda</taxon>
        <taxon>Insecta</taxon>
        <taxon>Pterygota</taxon>
        <taxon>Neoptera</taxon>
        <taxon>Endopterygota</taxon>
        <taxon>Diptera</taxon>
        <taxon>Nematocera</taxon>
        <taxon>Culicoidea</taxon>
        <taxon>Culicidae</taxon>
        <taxon>Anophelinae</taxon>
        <taxon>Anopheles</taxon>
    </lineage>
</organism>
<gene>
    <name evidence="2" type="ORF">AND_000583</name>
</gene>
<reference evidence="2" key="2">
    <citation type="submission" date="2010-05" db="EMBL/GenBank/DDBJ databases">
        <authorList>
            <person name="Almeida L.G."/>
            <person name="Nicolas M.F."/>
            <person name="Souza R.C."/>
            <person name="Vasconcelos A.T.R."/>
        </authorList>
    </citation>
    <scope>NUCLEOTIDE SEQUENCE</scope>
</reference>
<sequence>MNPVNRRSTSFDDDEDTKTDEQRNPTQAVIRFQNLMANRQTLGTGAGAPPSTAAAGVVTPPSTAAVGLVAPSSTAAAAKRSTQAADTQRRQATTNGNRTTEQQPIENKRQPLRVSAGGTTGAQQSQSNASSSGIQAMSGSVPRRSSCVVSVGLMEENRARQRDKFKVMREKKTP</sequence>
<name>W5JWI9_ANODA</name>
<reference evidence="3" key="4">
    <citation type="submission" date="2015-06" db="UniProtKB">
        <authorList>
            <consortium name="EnsemblMetazoa"/>
        </authorList>
    </citation>
    <scope>IDENTIFICATION</scope>
</reference>
<evidence type="ECO:0000313" key="3">
    <source>
        <dbReference type="EnsemblMetazoa" id="ADAC000583-PA"/>
    </source>
</evidence>
<protein>
    <submittedName>
        <fullName evidence="2 3">Uncharacterized protein</fullName>
    </submittedName>
</protein>
<reference evidence="2 4" key="1">
    <citation type="journal article" date="2010" name="BMC Genomics">
        <title>Combination of measures distinguishes pre-miRNAs from other stem-loops in the genome of the newly sequenced Anopheles darlingi.</title>
        <authorList>
            <person name="Mendes N.D."/>
            <person name="Freitas A.T."/>
            <person name="Vasconcelos A.T."/>
            <person name="Sagot M.F."/>
        </authorList>
    </citation>
    <scope>NUCLEOTIDE SEQUENCE</scope>
</reference>
<keyword evidence="4" id="KW-1185">Reference proteome</keyword>
<evidence type="ECO:0000313" key="4">
    <source>
        <dbReference type="Proteomes" id="UP000000673"/>
    </source>
</evidence>
<proteinExistence type="predicted"/>
<dbReference type="EnsemblMetazoa" id="ADAC000583-RA">
    <property type="protein sequence ID" value="ADAC000583-PA"/>
    <property type="gene ID" value="ADAC000583"/>
</dbReference>
<feature type="compositionally biased region" description="Polar residues" evidence="1">
    <location>
        <begin position="90"/>
        <end position="105"/>
    </location>
</feature>
<reference evidence="2" key="3">
    <citation type="journal article" date="2013" name="Nucleic Acids Res.">
        <title>The genome of Anopheles darlingi, the main neotropical malaria vector.</title>
        <authorList>
            <person name="Marinotti O."/>
            <person name="Cerqueira G.C."/>
            <person name="de Almeida L.G."/>
            <person name="Ferro M.I."/>
            <person name="Loreto E.L."/>
            <person name="Zaha A."/>
            <person name="Teixeira S.M."/>
            <person name="Wespiser A.R."/>
            <person name="Almeida E Silva A."/>
            <person name="Schlindwein A.D."/>
            <person name="Pacheco A.C."/>
            <person name="Silva A.L."/>
            <person name="Graveley B.R."/>
            <person name="Walenz B.P."/>
            <person name="Lima Bde A."/>
            <person name="Ribeiro C.A."/>
            <person name="Nunes-Silva C.G."/>
            <person name="de Carvalho C.R."/>
            <person name="Soares C.M."/>
            <person name="de Menezes C.B."/>
            <person name="Matiolli C."/>
            <person name="Caffrey D."/>
            <person name="Araujo D.A."/>
            <person name="de Oliveira D.M."/>
            <person name="Golenbock D."/>
            <person name="Grisard E.C."/>
            <person name="Fantinatti-Garboggini F."/>
            <person name="de Carvalho F.M."/>
            <person name="Barcellos F.G."/>
            <person name="Prosdocimi F."/>
            <person name="May G."/>
            <person name="Azevedo Junior G.M."/>
            <person name="Guimaraes G.M."/>
            <person name="Goldman G.H."/>
            <person name="Padilha I.Q."/>
            <person name="Batista Jda S."/>
            <person name="Ferro J.A."/>
            <person name="Ribeiro J.M."/>
            <person name="Fietto J.L."/>
            <person name="Dabbas K.M."/>
            <person name="Cerdeira L."/>
            <person name="Agnez-Lima L.F."/>
            <person name="Brocchi M."/>
            <person name="de Carvalho M.O."/>
            <person name="Teixeira Mde M."/>
            <person name="Diniz Maia Mde M."/>
            <person name="Goldman M.H."/>
            <person name="Cruz Schneider M.P."/>
            <person name="Felipe M.S."/>
            <person name="Hungria M."/>
            <person name="Nicolas M.F."/>
            <person name="Pereira M."/>
            <person name="Montes M.A."/>
            <person name="Cantao M.E."/>
            <person name="Vincentz M."/>
            <person name="Rafael M.S."/>
            <person name="Silverman N."/>
            <person name="Stoco P.H."/>
            <person name="Souza R.C."/>
            <person name="Vicentini R."/>
            <person name="Gazzinelli R.T."/>
            <person name="Neves Rde O."/>
            <person name="Silva R."/>
            <person name="Astolfi-Filho S."/>
            <person name="Maciel T.E."/>
            <person name="Urmenyi T.P."/>
            <person name="Tadei W.P."/>
            <person name="Camargo E.P."/>
            <person name="de Vasconcelos A.T."/>
        </authorList>
    </citation>
    <scope>NUCLEOTIDE SEQUENCE</scope>
</reference>
<dbReference type="AlphaFoldDB" id="W5JWI9"/>
<dbReference type="STRING" id="43151.W5JWI9"/>
<feature type="compositionally biased region" description="Basic and acidic residues" evidence="1">
    <location>
        <begin position="155"/>
        <end position="174"/>
    </location>
</feature>
<dbReference type="HOGENOM" id="CLU_1541381_0_0_1"/>
<feature type="region of interest" description="Disordered" evidence="1">
    <location>
        <begin position="1"/>
        <end position="26"/>
    </location>
</feature>
<feature type="compositionally biased region" description="Low complexity" evidence="1">
    <location>
        <begin position="72"/>
        <end position="86"/>
    </location>
</feature>
<dbReference type="VEuPathDB" id="VectorBase:ADAR2_004011"/>
<dbReference type="Proteomes" id="UP000000673">
    <property type="component" value="Unassembled WGS sequence"/>
</dbReference>
<feature type="region of interest" description="Disordered" evidence="1">
    <location>
        <begin position="72"/>
        <end position="174"/>
    </location>
</feature>